<proteinExistence type="predicted"/>
<feature type="transmembrane region" description="Helical" evidence="1">
    <location>
        <begin position="175"/>
        <end position="192"/>
    </location>
</feature>
<keyword evidence="3" id="KW-1185">Reference proteome</keyword>
<keyword evidence="1" id="KW-0812">Transmembrane</keyword>
<name>A0ABV2R8F8_9CAUL</name>
<sequence>MSEFSNTRPLGAFVPFDAIERSWSLKLAWLCVPEIPVVICAAVKHGSLDSRFIPATVAAALLIGFAPSIVKRMLRPLQRARRRALSPLQRMQMSEEMDYQPLEEILGIDQKPAFTSLPPVLQVLTRRFGRPAPVLSVVALLVSLPADLVLIAMALLDDPIALASRLIGAPWPLSYWTTFLLLLSLILGFRFLSWLRQMHDHYAAEAKTSGRSF</sequence>
<dbReference type="RefSeq" id="WP_354087805.1">
    <property type="nucleotide sequence ID" value="NZ_JBEPTF010000001.1"/>
</dbReference>
<accession>A0ABV2R8F8</accession>
<evidence type="ECO:0000256" key="1">
    <source>
        <dbReference type="SAM" id="Phobius"/>
    </source>
</evidence>
<evidence type="ECO:0000313" key="3">
    <source>
        <dbReference type="Proteomes" id="UP001549313"/>
    </source>
</evidence>
<organism evidence="2 3">
    <name type="scientific">Brevundimonas faecalis</name>
    <dbReference type="NCBI Taxonomy" id="947378"/>
    <lineage>
        <taxon>Bacteria</taxon>
        <taxon>Pseudomonadati</taxon>
        <taxon>Pseudomonadota</taxon>
        <taxon>Alphaproteobacteria</taxon>
        <taxon>Caulobacterales</taxon>
        <taxon>Caulobacteraceae</taxon>
        <taxon>Brevundimonas</taxon>
    </lineage>
</organism>
<comment type="caution">
    <text evidence="2">The sequence shown here is derived from an EMBL/GenBank/DDBJ whole genome shotgun (WGS) entry which is preliminary data.</text>
</comment>
<protein>
    <submittedName>
        <fullName evidence="2">Uncharacterized protein</fullName>
    </submittedName>
</protein>
<feature type="transmembrane region" description="Helical" evidence="1">
    <location>
        <begin position="52"/>
        <end position="74"/>
    </location>
</feature>
<dbReference type="Proteomes" id="UP001549313">
    <property type="component" value="Unassembled WGS sequence"/>
</dbReference>
<reference evidence="2 3" key="1">
    <citation type="submission" date="2024-06" db="EMBL/GenBank/DDBJ databases">
        <title>Sorghum-associated microbial communities from plants grown in Nebraska, USA.</title>
        <authorList>
            <person name="Schachtman D."/>
        </authorList>
    </citation>
    <scope>NUCLEOTIDE SEQUENCE [LARGE SCALE GENOMIC DNA]</scope>
    <source>
        <strain evidence="2 3">2814</strain>
    </source>
</reference>
<keyword evidence="1" id="KW-1133">Transmembrane helix</keyword>
<evidence type="ECO:0000313" key="2">
    <source>
        <dbReference type="EMBL" id="MET4682865.1"/>
    </source>
</evidence>
<gene>
    <name evidence="2" type="ORF">ABIE19_000774</name>
</gene>
<feature type="transmembrane region" description="Helical" evidence="1">
    <location>
        <begin position="134"/>
        <end position="155"/>
    </location>
</feature>
<dbReference type="EMBL" id="JBEPTF010000001">
    <property type="protein sequence ID" value="MET4682865.1"/>
    <property type="molecule type" value="Genomic_DNA"/>
</dbReference>
<keyword evidence="1" id="KW-0472">Membrane</keyword>